<evidence type="ECO:0000259" key="8">
    <source>
        <dbReference type="PROSITE" id="PS50004"/>
    </source>
</evidence>
<dbReference type="Pfam" id="PF18111">
    <property type="entry name" value="RPGR1_C"/>
    <property type="match status" value="1"/>
</dbReference>
<feature type="compositionally biased region" description="Basic and acidic residues" evidence="7">
    <location>
        <begin position="336"/>
        <end position="350"/>
    </location>
</feature>
<evidence type="ECO:0000256" key="4">
    <source>
        <dbReference type="ARBA" id="ARBA00023069"/>
    </source>
</evidence>
<feature type="coiled-coil region" evidence="6">
    <location>
        <begin position="153"/>
        <end position="207"/>
    </location>
</feature>
<dbReference type="PANTHER" id="PTHR14240:SF1">
    <property type="entry name" value="PROTEIN FANTOM-RELATED"/>
    <property type="match status" value="1"/>
</dbReference>
<comment type="similarity">
    <text evidence="2">Belongs to the RPGRIP1 family.</text>
</comment>
<feature type="compositionally biased region" description="Low complexity" evidence="7">
    <location>
        <begin position="963"/>
        <end position="974"/>
    </location>
</feature>
<protein>
    <submittedName>
        <fullName evidence="9">X-linked retinitis pigmentosa GTPase regulator-interacting protein 1</fullName>
    </submittedName>
</protein>
<feature type="region of interest" description="Disordered" evidence="7">
    <location>
        <begin position="946"/>
        <end position="983"/>
    </location>
</feature>
<feature type="region of interest" description="Disordered" evidence="7">
    <location>
        <begin position="326"/>
        <end position="350"/>
    </location>
</feature>
<proteinExistence type="inferred from homology"/>
<dbReference type="InterPro" id="IPR031139">
    <property type="entry name" value="RPGRIP1_fam"/>
</dbReference>
<evidence type="ECO:0000256" key="7">
    <source>
        <dbReference type="SAM" id="MobiDB-lite"/>
    </source>
</evidence>
<dbReference type="EMBL" id="SOYY01000022">
    <property type="protein sequence ID" value="KAA0704990.1"/>
    <property type="molecule type" value="Genomic_DNA"/>
</dbReference>
<dbReference type="PROSITE" id="PS50004">
    <property type="entry name" value="C2"/>
    <property type="match status" value="1"/>
</dbReference>
<keyword evidence="10" id="KW-1185">Reference proteome</keyword>
<dbReference type="GO" id="GO:1905515">
    <property type="term" value="P:non-motile cilium assembly"/>
    <property type="evidence" value="ECO:0007669"/>
    <property type="project" value="TreeGrafter"/>
</dbReference>
<dbReference type="GO" id="GO:0032391">
    <property type="term" value="C:photoreceptor connecting cilium"/>
    <property type="evidence" value="ECO:0007669"/>
    <property type="project" value="TreeGrafter"/>
</dbReference>
<keyword evidence="4" id="KW-0969">Cilium</keyword>
<dbReference type="InterPro" id="IPR041091">
    <property type="entry name" value="RPGRIP1_C"/>
</dbReference>
<sequence length="1188" mass="136308">MMSLTAVDETAGDLPVRDLEWRGLIPVPQDRQRLFKVPREQLEDQCLRLKEENTLLKQHSRTQEQKLRRLSTKLLRLKQGPEAVSRDGELEDTIQELEARVATLESQKGMLQSKLNLAKQHILDLGVRSHNRPRTGVMRAAQTAPARCGFSSMDEARGEIDRFRSAITETQQERVAEQEFTSLRETLRHKEKEIESVLKDLRRQQADGYRLTIKDNVDVIKLQKQLSEKSATILVIQEKFTVLQEAYENQLEEEQKSLKESQGALLGKVEEFSEELKQEKQRVLTLEEQLNNATLSLQALRELQERVLDLEDERNLLKKSYDSLLESTMPSQSHQQPHEDEDRKRETMKEDRWRDEVQRLEERLQEETKERRILEKEIEKLKQENEEVQKEKEWNRDKVMSFRDKHDCLEREVLQHRHKVTTLQEKLDSVTKEFDMSVEDLSETLLQIKAFRMKQETQAVMHFLKSERRFEDSSEDLTALQASYAETVLELQKTRDLLLLQHRLNADLQKEMKTVIESHERESEENKRKAGEKDKVLKSRALQITNLQVQLKELAYSPTNYKRTTLPQTIPLQYTWTGLELHSVQPTEDDTMYRHVHEGESLLEIHFTGATFTPLGLRLMGQDTGDQHGVVTFCTYGFLDFESLSTPLICGEQPNYGFTSHYALAAFDVEKLRVQGAFISAELHQGLGGEIFDYGGGIPNELEVVLERCVGLRTHWPGLLPDAFLTYRLYDLPPHSTDIIQSCADPVFNDSVRYPLAATMDLLEYLNAGSLWVYVLDESERQTPPVYLAKTPIPLRALATGRPIRGDFVLRDPAGNPRGMLRASLRWKYPFYAPESSLKQREREEPKTKIAEISQTPTTKSIPPSAHRPKTARPHPSVSKRASERVSVTSSQSPAPKRIPPIQRSYPSKPSSTSPQASRSVRGGKHHTAPLLIQGKASIKTAHLTPPMSIKSHESDRVVDFRPSTSEPSSPQSQKSDHSESREQGDILRVEILSLSFNPTSNVALNQSVNQVYVEYRLLGVPMETTETPMSLRKPTEGEEIHYNFMRVIHVDCIDAAPLRHYLYTILEGTDPNQGRLKFTVVSEPTDEQDECEDVGFAYLDLRQLLLTGNDVIEQQINVVSVNEEQEVVGKLKVSVEAAQALNGIYHEYHQIEKSDCRAQTNSTEDEEQMKRNNEMQVLEIDEHDSDC</sequence>
<feature type="compositionally biased region" description="Polar residues" evidence="7">
    <location>
        <begin position="326"/>
        <end position="335"/>
    </location>
</feature>
<comment type="caution">
    <text evidence="9">The sequence shown here is derived from an EMBL/GenBank/DDBJ whole genome shotgun (WGS) entry which is preliminary data.</text>
</comment>
<accession>A0A5A9N5K1</accession>
<dbReference type="InterPro" id="IPR000008">
    <property type="entry name" value="C2_dom"/>
</dbReference>
<reference evidence="9 10" key="1">
    <citation type="journal article" date="2019" name="Mol. Ecol. Resour.">
        <title>Chromosome-level genome assembly of Triplophysa tibetana, a fish adapted to the harsh high-altitude environment of the Tibetan Plateau.</title>
        <authorList>
            <person name="Yang X."/>
            <person name="Liu H."/>
            <person name="Ma Z."/>
            <person name="Zou Y."/>
            <person name="Zou M."/>
            <person name="Mao Y."/>
            <person name="Li X."/>
            <person name="Wang H."/>
            <person name="Chen T."/>
            <person name="Wang W."/>
            <person name="Yang R."/>
        </authorList>
    </citation>
    <scope>NUCLEOTIDE SEQUENCE [LARGE SCALE GENOMIC DNA]</scope>
    <source>
        <strain evidence="9">TTIB1903HZAU</strain>
        <tissue evidence="9">Muscle</tissue>
    </source>
</reference>
<dbReference type="GO" id="GO:0005856">
    <property type="term" value="C:cytoskeleton"/>
    <property type="evidence" value="ECO:0007669"/>
    <property type="project" value="UniProtKB-ARBA"/>
</dbReference>
<feature type="compositionally biased region" description="Basic and acidic residues" evidence="7">
    <location>
        <begin position="838"/>
        <end position="850"/>
    </location>
</feature>
<evidence type="ECO:0000313" key="10">
    <source>
        <dbReference type="Proteomes" id="UP000324632"/>
    </source>
</evidence>
<feature type="region of interest" description="Disordered" evidence="7">
    <location>
        <begin position="837"/>
        <end position="926"/>
    </location>
</feature>
<feature type="compositionally biased region" description="Polar residues" evidence="7">
    <location>
        <begin position="853"/>
        <end position="862"/>
    </location>
</feature>
<dbReference type="Pfam" id="PF11618">
    <property type="entry name" value="C2-C2_1"/>
    <property type="match status" value="1"/>
</dbReference>
<feature type="region of interest" description="Disordered" evidence="7">
    <location>
        <begin position="1164"/>
        <end position="1188"/>
    </location>
</feature>
<evidence type="ECO:0000256" key="2">
    <source>
        <dbReference type="ARBA" id="ARBA00006042"/>
    </source>
</evidence>
<dbReference type="PANTHER" id="PTHR14240">
    <property type="entry name" value="RETINITIS PIGMENTOSA GTPASE REGULATOR-INTERACTING PROTEIN"/>
    <property type="match status" value="1"/>
</dbReference>
<evidence type="ECO:0000313" key="9">
    <source>
        <dbReference type="EMBL" id="KAA0704990.1"/>
    </source>
</evidence>
<evidence type="ECO:0000256" key="5">
    <source>
        <dbReference type="ARBA" id="ARBA00023273"/>
    </source>
</evidence>
<evidence type="ECO:0000256" key="1">
    <source>
        <dbReference type="ARBA" id="ARBA00004138"/>
    </source>
</evidence>
<evidence type="ECO:0000256" key="6">
    <source>
        <dbReference type="SAM" id="Coils"/>
    </source>
</evidence>
<dbReference type="SUPFAM" id="SSF49562">
    <property type="entry name" value="C2 domain (Calcium/lipid-binding domain, CaLB)"/>
    <property type="match status" value="2"/>
</dbReference>
<dbReference type="InterPro" id="IPR035892">
    <property type="entry name" value="C2_domain_sf"/>
</dbReference>
<gene>
    <name evidence="9" type="ORF">E1301_Tti000694</name>
</gene>
<keyword evidence="3 6" id="KW-0175">Coiled coil</keyword>
<dbReference type="Gene3D" id="2.60.40.150">
    <property type="entry name" value="C2 domain"/>
    <property type="match status" value="3"/>
</dbReference>
<feature type="domain" description="C2" evidence="8">
    <location>
        <begin position="679"/>
        <end position="808"/>
    </location>
</feature>
<feature type="compositionally biased region" description="Polar residues" evidence="7">
    <location>
        <begin position="905"/>
        <end position="919"/>
    </location>
</feature>
<dbReference type="AlphaFoldDB" id="A0A5A9N5K1"/>
<organism evidence="9 10">
    <name type="scientific">Triplophysa tibetana</name>
    <dbReference type="NCBI Taxonomy" id="1572043"/>
    <lineage>
        <taxon>Eukaryota</taxon>
        <taxon>Metazoa</taxon>
        <taxon>Chordata</taxon>
        <taxon>Craniata</taxon>
        <taxon>Vertebrata</taxon>
        <taxon>Euteleostomi</taxon>
        <taxon>Actinopterygii</taxon>
        <taxon>Neopterygii</taxon>
        <taxon>Teleostei</taxon>
        <taxon>Ostariophysi</taxon>
        <taxon>Cypriniformes</taxon>
        <taxon>Nemacheilidae</taxon>
        <taxon>Triplophysa</taxon>
    </lineage>
</organism>
<evidence type="ECO:0000256" key="3">
    <source>
        <dbReference type="ARBA" id="ARBA00023054"/>
    </source>
</evidence>
<comment type="subcellular location">
    <subcellularLocation>
        <location evidence="1">Cell projection</location>
        <location evidence="1">Cilium</location>
    </subcellularLocation>
</comment>
<keyword evidence="5" id="KW-0966">Cell projection</keyword>
<name>A0A5A9N5K1_9TELE</name>
<feature type="coiled-coil region" evidence="6">
    <location>
        <begin position="87"/>
        <end position="114"/>
    </location>
</feature>
<dbReference type="GO" id="GO:0046548">
    <property type="term" value="P:retinal rod cell development"/>
    <property type="evidence" value="ECO:0007669"/>
    <property type="project" value="TreeGrafter"/>
</dbReference>
<dbReference type="Proteomes" id="UP000324632">
    <property type="component" value="Chromosome 22"/>
</dbReference>
<feature type="compositionally biased region" description="Basic and acidic residues" evidence="7">
    <location>
        <begin position="951"/>
        <end position="960"/>
    </location>
</feature>
<dbReference type="InterPro" id="IPR021656">
    <property type="entry name" value="C2-C2_1"/>
</dbReference>